<name>A0ABD5YIY2_9EURY</name>
<evidence type="ECO:0000313" key="3">
    <source>
        <dbReference type="Proteomes" id="UP001596390"/>
    </source>
</evidence>
<accession>A0ABD5YIY2</accession>
<evidence type="ECO:0008006" key="4">
    <source>
        <dbReference type="Google" id="ProtNLM"/>
    </source>
</evidence>
<proteinExistence type="predicted"/>
<dbReference type="EMBL" id="JBHSZZ010000056">
    <property type="protein sequence ID" value="MFC7187727.1"/>
    <property type="molecule type" value="Genomic_DNA"/>
</dbReference>
<dbReference type="RefSeq" id="WP_238992731.1">
    <property type="nucleotide sequence ID" value="NZ_JAODIX010000056.1"/>
</dbReference>
<keyword evidence="3" id="KW-1185">Reference proteome</keyword>
<feature type="coiled-coil region" evidence="1">
    <location>
        <begin position="23"/>
        <end position="57"/>
    </location>
</feature>
<keyword evidence="1" id="KW-0175">Coiled coil</keyword>
<dbReference type="AlphaFoldDB" id="A0ABD5YIY2"/>
<gene>
    <name evidence="2" type="ORF">ACFQMK_12725</name>
</gene>
<sequence>MTEEISSAVDDVSERATIVSEEIAEIAAENESQTEMVSDLTRQVEQIDRKLASVMNRSV</sequence>
<evidence type="ECO:0000256" key="1">
    <source>
        <dbReference type="SAM" id="Coils"/>
    </source>
</evidence>
<reference evidence="2 3" key="1">
    <citation type="journal article" date="2019" name="Int. J. Syst. Evol. Microbiol.">
        <title>The Global Catalogue of Microorganisms (GCM) 10K type strain sequencing project: providing services to taxonomists for standard genome sequencing and annotation.</title>
        <authorList>
            <consortium name="The Broad Institute Genomics Platform"/>
            <consortium name="The Broad Institute Genome Sequencing Center for Infectious Disease"/>
            <person name="Wu L."/>
            <person name="Ma J."/>
        </authorList>
    </citation>
    <scope>NUCLEOTIDE SEQUENCE [LARGE SCALE GENOMIC DNA]</scope>
    <source>
        <strain evidence="2 3">Q85</strain>
    </source>
</reference>
<protein>
    <recommendedName>
        <fullName evidence="4">Methyl-accepting chemotaxis protein</fullName>
    </recommendedName>
</protein>
<organism evidence="2 3">
    <name type="scientific">Halorubrum yunnanense</name>
    <dbReference type="NCBI Taxonomy" id="1526162"/>
    <lineage>
        <taxon>Archaea</taxon>
        <taxon>Methanobacteriati</taxon>
        <taxon>Methanobacteriota</taxon>
        <taxon>Stenosarchaea group</taxon>
        <taxon>Halobacteria</taxon>
        <taxon>Halobacteriales</taxon>
        <taxon>Haloferacaceae</taxon>
        <taxon>Halorubrum</taxon>
    </lineage>
</organism>
<comment type="caution">
    <text evidence="2">The sequence shown here is derived from an EMBL/GenBank/DDBJ whole genome shotgun (WGS) entry which is preliminary data.</text>
</comment>
<evidence type="ECO:0000313" key="2">
    <source>
        <dbReference type="EMBL" id="MFC7187727.1"/>
    </source>
</evidence>
<dbReference type="Proteomes" id="UP001596390">
    <property type="component" value="Unassembled WGS sequence"/>
</dbReference>